<organism evidence="1">
    <name type="scientific">marine sediment metagenome</name>
    <dbReference type="NCBI Taxonomy" id="412755"/>
    <lineage>
        <taxon>unclassified sequences</taxon>
        <taxon>metagenomes</taxon>
        <taxon>ecological metagenomes</taxon>
    </lineage>
</organism>
<name>X1S062_9ZZZZ</name>
<evidence type="ECO:0000313" key="1">
    <source>
        <dbReference type="EMBL" id="GAI86293.1"/>
    </source>
</evidence>
<proteinExistence type="predicted"/>
<gene>
    <name evidence="1" type="ORF">S12H4_15175</name>
</gene>
<dbReference type="AlphaFoldDB" id="X1S062"/>
<accession>X1S062</accession>
<comment type="caution">
    <text evidence="1">The sequence shown here is derived from an EMBL/GenBank/DDBJ whole genome shotgun (WGS) entry which is preliminary data.</text>
</comment>
<sequence>MEVFRVKFTYESRRAISTAGLKRLRKRGIITENTLRERLKELRLLDDDINLTVSETNYEIDSERMDAFFRMARSKYLNNHWSQAEVMTQMSNKDIPCVEPEIIFETWNYEKQSLRRLASKGDIVRLLKKGIIAHYKDAISKLIELGYDTTTANWFVDEVIIDMGEDIRNLIKIRYIDNKSDAIKHLQSIGMPKDEATNYVEENWLTWLE</sequence>
<protein>
    <submittedName>
        <fullName evidence="1">Uncharacterized protein</fullName>
    </submittedName>
</protein>
<dbReference type="EMBL" id="BARW01007273">
    <property type="protein sequence ID" value="GAI86293.1"/>
    <property type="molecule type" value="Genomic_DNA"/>
</dbReference>
<reference evidence="1" key="1">
    <citation type="journal article" date="2014" name="Front. Microbiol.">
        <title>High frequency of phylogenetically diverse reductive dehalogenase-homologous genes in deep subseafloor sedimentary metagenomes.</title>
        <authorList>
            <person name="Kawai M."/>
            <person name="Futagami T."/>
            <person name="Toyoda A."/>
            <person name="Takaki Y."/>
            <person name="Nishi S."/>
            <person name="Hori S."/>
            <person name="Arai W."/>
            <person name="Tsubouchi T."/>
            <person name="Morono Y."/>
            <person name="Uchiyama I."/>
            <person name="Ito T."/>
            <person name="Fujiyama A."/>
            <person name="Inagaki F."/>
            <person name="Takami H."/>
        </authorList>
    </citation>
    <scope>NUCLEOTIDE SEQUENCE</scope>
    <source>
        <strain evidence="1">Expedition CK06-06</strain>
    </source>
</reference>